<gene>
    <name evidence="1" type="ordered locus">Acid_2210</name>
</gene>
<dbReference type="EMBL" id="CP000473">
    <property type="protein sequence ID" value="ABJ83200.1"/>
    <property type="molecule type" value="Genomic_DNA"/>
</dbReference>
<dbReference type="InParanoid" id="Q025W9"/>
<reference evidence="1" key="1">
    <citation type="submission" date="2006-10" db="EMBL/GenBank/DDBJ databases">
        <title>Complete sequence of Solibacter usitatus Ellin6076.</title>
        <authorList>
            <consortium name="US DOE Joint Genome Institute"/>
            <person name="Copeland A."/>
            <person name="Lucas S."/>
            <person name="Lapidus A."/>
            <person name="Barry K."/>
            <person name="Detter J.C."/>
            <person name="Glavina del Rio T."/>
            <person name="Hammon N."/>
            <person name="Israni S."/>
            <person name="Dalin E."/>
            <person name="Tice H."/>
            <person name="Pitluck S."/>
            <person name="Thompson L.S."/>
            <person name="Brettin T."/>
            <person name="Bruce D."/>
            <person name="Han C."/>
            <person name="Tapia R."/>
            <person name="Gilna P."/>
            <person name="Schmutz J."/>
            <person name="Larimer F."/>
            <person name="Land M."/>
            <person name="Hauser L."/>
            <person name="Kyrpides N."/>
            <person name="Mikhailova N."/>
            <person name="Janssen P.H."/>
            <person name="Kuske C.R."/>
            <person name="Richardson P."/>
        </authorList>
    </citation>
    <scope>NUCLEOTIDE SEQUENCE</scope>
    <source>
        <strain evidence="1">Ellin6076</strain>
    </source>
</reference>
<dbReference type="OrthoDB" id="8450247at2"/>
<accession>Q025W9</accession>
<name>Q025W9_SOLUE</name>
<dbReference type="STRING" id="234267.Acid_2210"/>
<dbReference type="AlphaFoldDB" id="Q025W9"/>
<sequence length="140" mass="14929">MAAPQPQTFTAPNHYHLSGGGISITYLPTGAGGVAHLLYQDPHRTLNFSGDQIRTVEVPDLATVVSVTLMLTVDSGSTTFSVLIPRATLQSTIGASTTIHTEGITTVHRFALVPMFNLGQNELYTVTRLRGNASNVIIPL</sequence>
<organism evidence="1">
    <name type="scientific">Solibacter usitatus (strain Ellin6076)</name>
    <dbReference type="NCBI Taxonomy" id="234267"/>
    <lineage>
        <taxon>Bacteria</taxon>
        <taxon>Pseudomonadati</taxon>
        <taxon>Acidobacteriota</taxon>
        <taxon>Terriglobia</taxon>
        <taxon>Bryobacterales</taxon>
        <taxon>Solibacteraceae</taxon>
        <taxon>Candidatus Solibacter</taxon>
    </lineage>
</organism>
<dbReference type="KEGG" id="sus:Acid_2210"/>
<protein>
    <submittedName>
        <fullName evidence="1">Uncharacterized protein</fullName>
    </submittedName>
</protein>
<evidence type="ECO:0000313" key="1">
    <source>
        <dbReference type="EMBL" id="ABJ83200.1"/>
    </source>
</evidence>
<proteinExistence type="predicted"/>
<dbReference type="HOGENOM" id="CLU_1883564_0_0_0"/>